<proteinExistence type="inferred from homology"/>
<evidence type="ECO:0000256" key="10">
    <source>
        <dbReference type="ARBA" id="ARBA00047340"/>
    </source>
</evidence>
<evidence type="ECO:0000256" key="6">
    <source>
        <dbReference type="ARBA" id="ARBA00022573"/>
    </source>
</evidence>
<reference evidence="13" key="1">
    <citation type="submission" date="2016-11" db="EMBL/GenBank/DDBJ databases">
        <authorList>
            <person name="Varghese N."/>
            <person name="Submissions S."/>
        </authorList>
    </citation>
    <scope>NUCLEOTIDE SEQUENCE [LARGE SCALE GENOMIC DNA]</scope>
    <source>
        <strain evidence="13">DSM 11792</strain>
    </source>
</reference>
<dbReference type="CDD" id="cd02439">
    <property type="entry name" value="DMB-PRT_CobT"/>
    <property type="match status" value="1"/>
</dbReference>
<comment type="function">
    <text evidence="1 11">Catalyzes the synthesis of alpha-ribazole-5'-phosphate from nicotinate mononucleotide (NAMN) and 5,6-dimethylbenzimidazole (DMB).</text>
</comment>
<dbReference type="GO" id="GO:0008939">
    <property type="term" value="F:nicotinate-nucleotide-dimethylbenzimidazole phosphoribosyltransferase activity"/>
    <property type="evidence" value="ECO:0007669"/>
    <property type="project" value="UniProtKB-UniRule"/>
</dbReference>
<dbReference type="SUPFAM" id="SSF52733">
    <property type="entry name" value="Nicotinate mononucleotide:5,6-dimethylbenzimidazole phosphoribosyltransferase (CobT)"/>
    <property type="match status" value="1"/>
</dbReference>
<evidence type="ECO:0000256" key="2">
    <source>
        <dbReference type="ARBA" id="ARBA00005049"/>
    </source>
</evidence>
<dbReference type="EC" id="2.4.2.21" evidence="4 11"/>
<dbReference type="Pfam" id="PF02277">
    <property type="entry name" value="DBI_PRT"/>
    <property type="match status" value="1"/>
</dbReference>
<evidence type="ECO:0000256" key="11">
    <source>
        <dbReference type="HAMAP-Rule" id="MF_00230"/>
    </source>
</evidence>
<dbReference type="InterPro" id="IPR036087">
    <property type="entry name" value="Nict_dMeBzImd_PRibTrfase_sf"/>
</dbReference>
<protein>
    <recommendedName>
        <fullName evidence="5 11">Nicotinate-nucleotide--dimethylbenzimidazole phosphoribosyltransferase</fullName>
        <shortName evidence="11">NN:DBI PRT</shortName>
        <ecNumber evidence="4 11">2.4.2.21</ecNumber>
    </recommendedName>
    <alternativeName>
        <fullName evidence="9 11">N(1)-alpha-phosphoribosyltransferase</fullName>
    </alternativeName>
</protein>
<sequence length="355" mass="36926">MLLEKTIGEVGMLHERPMAEARERLDSLIKPPGSLGRLEELAIQLAGITGNPRPVVGDRVIIIMAGDHGVVAEGVSVAPQEITHQQLPAFLNGVAGIGVLGRLAGARLVVVDVGVAVPVDYPGVLNRKVRPGTGNIARGPAMTREEAVRAVEVGIEVVQEEIDRGATLVGLGDMGIGNTTPSSAIAAALGGFDPGEVTGRGTLVNDEVLQRKIEVVSRALEVNRPDPADPLDVLAKVGGLEIGGLAGVILGAAARRVPVVIDGFITTAAAMVAVALQPRAREFLIPSHLSGERGHRLILEHLGLVPMLHLNMRLGEGTGAALAMHLVEAACRIINQMASFSEAGLTALDGEKILK</sequence>
<evidence type="ECO:0000256" key="4">
    <source>
        <dbReference type="ARBA" id="ARBA00011991"/>
    </source>
</evidence>
<evidence type="ECO:0000256" key="5">
    <source>
        <dbReference type="ARBA" id="ARBA00015486"/>
    </source>
</evidence>
<dbReference type="FunFam" id="3.40.50.10210:FF:000001">
    <property type="entry name" value="Nicotinate-nucleotide--dimethylbenzimidazole phosphoribosyltransferase"/>
    <property type="match status" value="1"/>
</dbReference>
<evidence type="ECO:0000256" key="9">
    <source>
        <dbReference type="ARBA" id="ARBA00030686"/>
    </source>
</evidence>
<dbReference type="InterPro" id="IPR017846">
    <property type="entry name" value="Nict_dMeBzImd_PRibTrfase_bact"/>
</dbReference>
<accession>A0A1M5BGM5</accession>
<comment type="catalytic activity">
    <reaction evidence="10 11">
        <text>5,6-dimethylbenzimidazole + nicotinate beta-D-ribonucleotide = alpha-ribazole 5'-phosphate + nicotinate + H(+)</text>
        <dbReference type="Rhea" id="RHEA:11196"/>
        <dbReference type="ChEBI" id="CHEBI:15378"/>
        <dbReference type="ChEBI" id="CHEBI:15890"/>
        <dbReference type="ChEBI" id="CHEBI:32544"/>
        <dbReference type="ChEBI" id="CHEBI:57502"/>
        <dbReference type="ChEBI" id="CHEBI:57918"/>
        <dbReference type="EC" id="2.4.2.21"/>
    </reaction>
</comment>
<dbReference type="InterPro" id="IPR003200">
    <property type="entry name" value="Nict_dMeBzImd_PRibTrfase"/>
</dbReference>
<dbReference type="EMBL" id="FQUW01000028">
    <property type="protein sequence ID" value="SHF41566.1"/>
    <property type="molecule type" value="Genomic_DNA"/>
</dbReference>
<dbReference type="UniPathway" id="UPA00061">
    <property type="reaction ID" value="UER00516"/>
</dbReference>
<keyword evidence="6 11" id="KW-0169">Cobalamin biosynthesis</keyword>
<dbReference type="Gene3D" id="1.10.1610.10">
    <property type="match status" value="1"/>
</dbReference>
<evidence type="ECO:0000256" key="3">
    <source>
        <dbReference type="ARBA" id="ARBA00007110"/>
    </source>
</evidence>
<dbReference type="GO" id="GO:0009236">
    <property type="term" value="P:cobalamin biosynthetic process"/>
    <property type="evidence" value="ECO:0007669"/>
    <property type="project" value="UniProtKB-UniRule"/>
</dbReference>
<organism evidence="12 13">
    <name type="scientific">Desulfofundulus australicus DSM 11792</name>
    <dbReference type="NCBI Taxonomy" id="1121425"/>
    <lineage>
        <taxon>Bacteria</taxon>
        <taxon>Bacillati</taxon>
        <taxon>Bacillota</taxon>
        <taxon>Clostridia</taxon>
        <taxon>Eubacteriales</taxon>
        <taxon>Peptococcaceae</taxon>
        <taxon>Desulfofundulus</taxon>
    </lineage>
</organism>
<keyword evidence="7 11" id="KW-0328">Glycosyltransferase</keyword>
<gene>
    <name evidence="11" type="primary">cobT</name>
    <name evidence="12" type="ORF">SAMN02745218_02197</name>
</gene>
<dbReference type="Proteomes" id="UP000184196">
    <property type="component" value="Unassembled WGS sequence"/>
</dbReference>
<dbReference type="RefSeq" id="WP_073166198.1">
    <property type="nucleotide sequence ID" value="NZ_FQUW01000028.1"/>
</dbReference>
<evidence type="ECO:0000256" key="8">
    <source>
        <dbReference type="ARBA" id="ARBA00022679"/>
    </source>
</evidence>
<keyword evidence="8 11" id="KW-0808">Transferase</keyword>
<dbReference type="InterPro" id="IPR023195">
    <property type="entry name" value="Nict_dMeBzImd_PRibTrfase_N"/>
</dbReference>
<evidence type="ECO:0000313" key="13">
    <source>
        <dbReference type="Proteomes" id="UP000184196"/>
    </source>
</evidence>
<dbReference type="HAMAP" id="MF_00230">
    <property type="entry name" value="CobT"/>
    <property type="match status" value="1"/>
</dbReference>
<dbReference type="PANTHER" id="PTHR43463">
    <property type="entry name" value="NICOTINATE-NUCLEOTIDE--DIMETHYLBENZIMIDAZOLE PHOSPHORIBOSYLTRANSFERASE"/>
    <property type="match status" value="1"/>
</dbReference>
<keyword evidence="13" id="KW-1185">Reference proteome</keyword>
<comment type="pathway">
    <text evidence="2 11">Nucleoside biosynthesis; alpha-ribazole biosynthesis; alpha-ribazole from 5,6-dimethylbenzimidazole: step 1/2.</text>
</comment>
<dbReference type="NCBIfam" id="NF000996">
    <property type="entry name" value="PRK00105.1"/>
    <property type="match status" value="1"/>
</dbReference>
<dbReference type="Gene3D" id="3.40.50.10210">
    <property type="match status" value="1"/>
</dbReference>
<evidence type="ECO:0000256" key="1">
    <source>
        <dbReference type="ARBA" id="ARBA00002197"/>
    </source>
</evidence>
<dbReference type="PANTHER" id="PTHR43463:SF1">
    <property type="entry name" value="NICOTINATE-NUCLEOTIDE--DIMETHYLBENZIMIDAZOLE PHOSPHORIBOSYLTRANSFERASE"/>
    <property type="match status" value="1"/>
</dbReference>
<dbReference type="OrthoDB" id="9781491at2"/>
<feature type="active site" description="Proton acceptor" evidence="11">
    <location>
        <position position="316"/>
    </location>
</feature>
<evidence type="ECO:0000313" key="12">
    <source>
        <dbReference type="EMBL" id="SHF41566.1"/>
    </source>
</evidence>
<evidence type="ECO:0000256" key="7">
    <source>
        <dbReference type="ARBA" id="ARBA00022676"/>
    </source>
</evidence>
<dbReference type="NCBIfam" id="TIGR03160">
    <property type="entry name" value="cobT_DBIPRT"/>
    <property type="match status" value="1"/>
</dbReference>
<dbReference type="AlphaFoldDB" id="A0A1M5BGM5"/>
<name>A0A1M5BGM5_9FIRM</name>
<comment type="similarity">
    <text evidence="3 11">Belongs to the CobT family.</text>
</comment>